<feature type="signal peptide" evidence="1">
    <location>
        <begin position="1"/>
        <end position="19"/>
    </location>
</feature>
<keyword evidence="3" id="KW-1185">Reference proteome</keyword>
<dbReference type="EMBL" id="CAJNDS010002321">
    <property type="protein sequence ID" value="CAE7430262.1"/>
    <property type="molecule type" value="Genomic_DNA"/>
</dbReference>
<proteinExistence type="predicted"/>
<organism evidence="2 3">
    <name type="scientific">Symbiodinium natans</name>
    <dbReference type="NCBI Taxonomy" id="878477"/>
    <lineage>
        <taxon>Eukaryota</taxon>
        <taxon>Sar</taxon>
        <taxon>Alveolata</taxon>
        <taxon>Dinophyceae</taxon>
        <taxon>Suessiales</taxon>
        <taxon>Symbiodiniaceae</taxon>
        <taxon>Symbiodinium</taxon>
    </lineage>
</organism>
<reference evidence="2" key="1">
    <citation type="submission" date="2021-02" db="EMBL/GenBank/DDBJ databases">
        <authorList>
            <person name="Dougan E. K."/>
            <person name="Rhodes N."/>
            <person name="Thang M."/>
            <person name="Chan C."/>
        </authorList>
    </citation>
    <scope>NUCLEOTIDE SEQUENCE</scope>
</reference>
<evidence type="ECO:0000313" key="2">
    <source>
        <dbReference type="EMBL" id="CAE7430262.1"/>
    </source>
</evidence>
<gene>
    <name evidence="2" type="primary">nup98</name>
    <name evidence="2" type="ORF">SNAT2548_LOCUS23384</name>
</gene>
<protein>
    <submittedName>
        <fullName evidence="2">Nup98 protein</fullName>
    </submittedName>
</protein>
<sequence length="882" mass="93982">MDLPRVLLAAASAVCLCQAASLSPLYKYAFEAAPFQEVQFTAGASPVVLSGRSPKECSSPLDFSNANVSFVALALTDLGQGCFSSTSYANGDFPVVIGTLQLGTESLEAFEVQPPQASASQFVASGQQLYVRLPDTSEYRLYRLEGGVLFPVAQMKADVADSFVPTGVAVQSLSTAAVFTVLAADRVIPAPTKRTLSGHGVTECAGIFPEAETFGDITLATMESNGGTCWKDLRYSNTNYVLELGELTGTDGTVLESVRISPPSILATDWVASRTQLYIKQSIARSTNIWTYVASSGFRLLETMDANQSYQKTSVRVDDLSEQMLIILQPSSARLSVWPLKATGVEAAWLDGKVDGSFSLTARRFSVPGQPFRPEVNWNHGPGTHTGNYGTYKRFFSVMHADGREGVVWQDFTNEAVKLTWLAADFLSSQTVQLSALSSTIFVGAVGDGTGNVVLLLGAAGSPTDKTATSSAEVVKYDAAGNEVLRAALPSGKSDLNIYAFSSSGASLAWDTGSGTIAVSLARTMTKASDGLNHQGGIAFVLDASTLQIISNYGQTSGHSFANSLKVSQKAGWYIGKDLGDNYPRGINLWELKATSKSWQKRLVYKFKTKHGTSETSPAGATYPVYSEISTSGQTYYKWSNDNYIYTELAHPGLHEVNDTILVFFTGEAPPLDNGVVGQALNVARNVGFVKIPRDLSSDAVLSPGAEETGGFYTFGGGWSTQTNRGISFLTSKTDVAESVSRLKTAELGGAILLIWEVWSRTAYNRSECMIVDTDGAVLQSETLLTYPLQLPFADDVMVIDGKMVAYVGSPEQQLVRLEFCYQGCDAPLSLGTTSTVNPTGSSGNPGDSSSSGGELARLSMALFLLLAGLAAVKDTSGLPML</sequence>
<dbReference type="OrthoDB" id="429002at2759"/>
<dbReference type="Proteomes" id="UP000604046">
    <property type="component" value="Unassembled WGS sequence"/>
</dbReference>
<evidence type="ECO:0000313" key="3">
    <source>
        <dbReference type="Proteomes" id="UP000604046"/>
    </source>
</evidence>
<feature type="chain" id="PRO_5032646111" evidence="1">
    <location>
        <begin position="20"/>
        <end position="882"/>
    </location>
</feature>
<dbReference type="AlphaFoldDB" id="A0A812RDG3"/>
<evidence type="ECO:0000256" key="1">
    <source>
        <dbReference type="SAM" id="SignalP"/>
    </source>
</evidence>
<comment type="caution">
    <text evidence="2">The sequence shown here is derived from an EMBL/GenBank/DDBJ whole genome shotgun (WGS) entry which is preliminary data.</text>
</comment>
<name>A0A812RDG3_9DINO</name>
<keyword evidence="1" id="KW-0732">Signal</keyword>
<accession>A0A812RDG3</accession>